<dbReference type="EMBL" id="KQ424671">
    <property type="protein sequence ID" value="KOF70629.1"/>
    <property type="molecule type" value="Genomic_DNA"/>
</dbReference>
<dbReference type="AlphaFoldDB" id="A0A0L8G1E0"/>
<sequence>MYVCGYERILICELSVNTIVCERKCAGIKNSCLNIFGNSRTKPFSEITQKLTFDRDIYVNDFIYI</sequence>
<reference evidence="1" key="1">
    <citation type="submission" date="2015-07" db="EMBL/GenBank/DDBJ databases">
        <title>MeaNS - Measles Nucleotide Surveillance Program.</title>
        <authorList>
            <person name="Tran T."/>
            <person name="Druce J."/>
        </authorList>
    </citation>
    <scope>NUCLEOTIDE SEQUENCE</scope>
    <source>
        <strain evidence="1">UCB-OBI-ISO-001</strain>
        <tissue evidence="1">Gonad</tissue>
    </source>
</reference>
<name>A0A0L8G1E0_OCTBM</name>
<gene>
    <name evidence="1" type="ORF">OCBIM_22002494mg</name>
</gene>
<accession>A0A0L8G1E0</accession>
<organism evidence="1">
    <name type="scientific">Octopus bimaculoides</name>
    <name type="common">California two-spotted octopus</name>
    <dbReference type="NCBI Taxonomy" id="37653"/>
    <lineage>
        <taxon>Eukaryota</taxon>
        <taxon>Metazoa</taxon>
        <taxon>Spiralia</taxon>
        <taxon>Lophotrochozoa</taxon>
        <taxon>Mollusca</taxon>
        <taxon>Cephalopoda</taxon>
        <taxon>Coleoidea</taxon>
        <taxon>Octopodiformes</taxon>
        <taxon>Octopoda</taxon>
        <taxon>Incirrata</taxon>
        <taxon>Octopodidae</taxon>
        <taxon>Octopus</taxon>
    </lineage>
</organism>
<proteinExistence type="predicted"/>
<protein>
    <submittedName>
        <fullName evidence="1">Uncharacterized protein</fullName>
    </submittedName>
</protein>
<evidence type="ECO:0000313" key="1">
    <source>
        <dbReference type="EMBL" id="KOF70629.1"/>
    </source>
</evidence>